<evidence type="ECO:0000256" key="15">
    <source>
        <dbReference type="ARBA" id="ARBA00023136"/>
    </source>
</evidence>
<dbReference type="GO" id="GO:0016887">
    <property type="term" value="F:ATP hydrolysis activity"/>
    <property type="evidence" value="ECO:0007669"/>
    <property type="project" value="InterPro"/>
</dbReference>
<dbReference type="GO" id="GO:0046872">
    <property type="term" value="F:metal ion binding"/>
    <property type="evidence" value="ECO:0007669"/>
    <property type="project" value="UniProtKB-KW"/>
</dbReference>
<feature type="transmembrane region" description="Helical" evidence="17">
    <location>
        <begin position="73"/>
        <end position="95"/>
    </location>
</feature>
<dbReference type="CDD" id="cd19501">
    <property type="entry name" value="RecA-like_FtsH"/>
    <property type="match status" value="1"/>
</dbReference>
<dbReference type="Gene3D" id="1.10.8.60">
    <property type="match status" value="1"/>
</dbReference>
<keyword evidence="6 17" id="KW-0812">Transmembrane</keyword>
<keyword evidence="11" id="KW-0067">ATP-binding</keyword>
<dbReference type="EMBL" id="UXSR01005299">
    <property type="protein sequence ID" value="VDD80825.1"/>
    <property type="molecule type" value="Genomic_DNA"/>
</dbReference>
<reference evidence="19 20" key="1">
    <citation type="submission" date="2018-10" db="EMBL/GenBank/DDBJ databases">
        <authorList>
            <consortium name="Pathogen Informatics"/>
        </authorList>
    </citation>
    <scope>NUCLEOTIDE SEQUENCE [LARGE SCALE GENOMIC DNA]</scope>
</reference>
<dbReference type="GO" id="GO:0034982">
    <property type="term" value="P:mitochondrial protein processing"/>
    <property type="evidence" value="ECO:0007669"/>
    <property type="project" value="TreeGrafter"/>
</dbReference>
<evidence type="ECO:0000256" key="5">
    <source>
        <dbReference type="ARBA" id="ARBA00022670"/>
    </source>
</evidence>
<comment type="similarity">
    <text evidence="4">In the N-terminal section; belongs to the AAA ATPase family.</text>
</comment>
<dbReference type="InterPro" id="IPR003959">
    <property type="entry name" value="ATPase_AAA_core"/>
</dbReference>
<dbReference type="SMART" id="SM00382">
    <property type="entry name" value="AAA"/>
    <property type="match status" value="1"/>
</dbReference>
<evidence type="ECO:0000256" key="16">
    <source>
        <dbReference type="SAM" id="MobiDB-lite"/>
    </source>
</evidence>
<keyword evidence="14" id="KW-0482">Metalloprotease</keyword>
<evidence type="ECO:0000256" key="3">
    <source>
        <dbReference type="ARBA" id="ARBA00010044"/>
    </source>
</evidence>
<dbReference type="Gene3D" id="1.20.58.760">
    <property type="entry name" value="Peptidase M41"/>
    <property type="match status" value="1"/>
</dbReference>
<proteinExistence type="inferred from homology"/>
<evidence type="ECO:0000256" key="13">
    <source>
        <dbReference type="ARBA" id="ARBA00022989"/>
    </source>
</evidence>
<evidence type="ECO:0000256" key="17">
    <source>
        <dbReference type="SAM" id="Phobius"/>
    </source>
</evidence>
<dbReference type="Pfam" id="PF01434">
    <property type="entry name" value="Peptidase_M41"/>
    <property type="match status" value="1"/>
</dbReference>
<dbReference type="SUPFAM" id="SSF52540">
    <property type="entry name" value="P-loop containing nucleoside triphosphate hydrolases"/>
    <property type="match status" value="1"/>
</dbReference>
<accession>A0A158QUW6</accession>
<dbReference type="PROSITE" id="PS00674">
    <property type="entry name" value="AAA"/>
    <property type="match status" value="1"/>
</dbReference>
<dbReference type="InterPro" id="IPR027417">
    <property type="entry name" value="P-loop_NTPase"/>
</dbReference>
<dbReference type="SUPFAM" id="SSF140990">
    <property type="entry name" value="FtsH protease domain-like"/>
    <property type="match status" value="1"/>
</dbReference>
<keyword evidence="20" id="KW-1185">Reference proteome</keyword>
<keyword evidence="12" id="KW-0809">Transit peptide</keyword>
<keyword evidence="7" id="KW-0479">Metal-binding</keyword>
<evidence type="ECO:0000256" key="9">
    <source>
        <dbReference type="ARBA" id="ARBA00022801"/>
    </source>
</evidence>
<dbReference type="GO" id="GO:0005745">
    <property type="term" value="C:m-AAA complex"/>
    <property type="evidence" value="ECO:0007669"/>
    <property type="project" value="TreeGrafter"/>
</dbReference>
<dbReference type="Proteomes" id="UP000267029">
    <property type="component" value="Unassembled WGS sequence"/>
</dbReference>
<keyword evidence="15 17" id="KW-0472">Membrane</keyword>
<dbReference type="PANTHER" id="PTHR43655:SF8">
    <property type="entry name" value="PARAPLEGIN"/>
    <property type="match status" value="1"/>
</dbReference>
<dbReference type="InterPro" id="IPR003593">
    <property type="entry name" value="AAA+_ATPase"/>
</dbReference>
<keyword evidence="9" id="KW-0378">Hydrolase</keyword>
<evidence type="ECO:0000256" key="14">
    <source>
        <dbReference type="ARBA" id="ARBA00023049"/>
    </source>
</evidence>
<comment type="subcellular location">
    <subcellularLocation>
        <location evidence="2">Membrane</location>
        <topology evidence="2">Multi-pass membrane protein</topology>
    </subcellularLocation>
</comment>
<dbReference type="Gene3D" id="3.40.1690.20">
    <property type="match status" value="1"/>
</dbReference>
<evidence type="ECO:0000256" key="8">
    <source>
        <dbReference type="ARBA" id="ARBA00022741"/>
    </source>
</evidence>
<evidence type="ECO:0000256" key="6">
    <source>
        <dbReference type="ARBA" id="ARBA00022692"/>
    </source>
</evidence>
<dbReference type="GO" id="GO:0004176">
    <property type="term" value="F:ATP-dependent peptidase activity"/>
    <property type="evidence" value="ECO:0007669"/>
    <property type="project" value="InterPro"/>
</dbReference>
<organism evidence="19 20">
    <name type="scientific">Mesocestoides corti</name>
    <name type="common">Flatworm</name>
    <dbReference type="NCBI Taxonomy" id="53468"/>
    <lineage>
        <taxon>Eukaryota</taxon>
        <taxon>Metazoa</taxon>
        <taxon>Spiralia</taxon>
        <taxon>Lophotrochozoa</taxon>
        <taxon>Platyhelminthes</taxon>
        <taxon>Cestoda</taxon>
        <taxon>Eucestoda</taxon>
        <taxon>Cyclophyllidea</taxon>
        <taxon>Mesocestoididae</taxon>
        <taxon>Mesocestoides</taxon>
    </lineage>
</organism>
<dbReference type="Pfam" id="PF00004">
    <property type="entry name" value="AAA"/>
    <property type="match status" value="1"/>
</dbReference>
<evidence type="ECO:0000313" key="19">
    <source>
        <dbReference type="EMBL" id="VDD80825.1"/>
    </source>
</evidence>
<evidence type="ECO:0000256" key="12">
    <source>
        <dbReference type="ARBA" id="ARBA00022946"/>
    </source>
</evidence>
<feature type="region of interest" description="Disordered" evidence="16">
    <location>
        <begin position="47"/>
        <end position="68"/>
    </location>
</feature>
<comment type="cofactor">
    <cofactor evidence="1">
        <name>Zn(2+)</name>
        <dbReference type="ChEBI" id="CHEBI:29105"/>
    </cofactor>
</comment>
<feature type="transmembrane region" description="Helical" evidence="17">
    <location>
        <begin position="190"/>
        <end position="209"/>
    </location>
</feature>
<sequence>MLLPTLRRRFISVLRFPRLLYNFHTISARRNLVCPQAIFCRLASSGSHGQESRRIPPPGGGDDMGRRPDPRRLRIPAVIVFSMGLSMALIFYTYWFGKPTEVSWRVLEELLSRGEVRNIQVSQGRNAAFVLLHSAQHVDGKAVFIVSVPLQNETALDFERRLRSFESRIGIPQSDQIPVTVVHDLSDRDLLMVFIVSSAIFATVALMWIRKNVPHDLPPREAIREAIRRLSYQGSRPGGTKDADRAPPPPPSPPPRDEPSVGGSYTGGFGSGLPFLDSLPGMGEPQPTTTNVTFDDVAGMHSAKEEVMEFVSYLRNPAKYQELGAKLPKGALLLGPPGTGKTLLVKALAHEAEVPFYSMAGSEFIEVIGGLGASRIRKLFNAARQKSPSIIFIDEIDSVGRRRSGPGQAGGGGGAAEMEQTLNQLLVEMDGMDTTEGTIVFAATNRADLLDTALLRAGRFDRHIFIDLPNMAERKELLDMYLGECLVALLSSTLSVGPEWVRPTAPGRRYGCFSSVIVSGGKYKLAKTIDVVALRDRLATWTPGMSGADIARLCNEAALIAARGSNIEEGVQLVDFDNALERVLAGAAKRSSPLSLMERRVAAVQEAGRVLVATLLPNTGLTPYRVSIVPRAPGGEEASIGFTQFVPEERRLMSVEDIADRMTVLLAGRAAEQFIFKAVSDASEKYLKKATDLAYKEVREWGMSKIVGNLSFGVSFPPCVRDPFVADPSENQFSLPPYSKRTANLIDSEVQRLIAEASHRALGIVQQNEDKLRRIVTNLLEKEVLSVDELKEIISGPS</sequence>
<dbReference type="GO" id="GO:0004222">
    <property type="term" value="F:metalloendopeptidase activity"/>
    <property type="evidence" value="ECO:0007669"/>
    <property type="project" value="InterPro"/>
</dbReference>
<evidence type="ECO:0000259" key="18">
    <source>
        <dbReference type="SMART" id="SM00382"/>
    </source>
</evidence>
<dbReference type="Pfam" id="PF17862">
    <property type="entry name" value="AAA_lid_3"/>
    <property type="match status" value="1"/>
</dbReference>
<dbReference type="InterPro" id="IPR037219">
    <property type="entry name" value="Peptidase_M41-like"/>
</dbReference>
<dbReference type="PANTHER" id="PTHR43655">
    <property type="entry name" value="ATP-DEPENDENT PROTEASE"/>
    <property type="match status" value="1"/>
</dbReference>
<feature type="region of interest" description="Disordered" evidence="16">
    <location>
        <begin position="231"/>
        <end position="264"/>
    </location>
</feature>
<keyword evidence="13 17" id="KW-1133">Transmembrane helix</keyword>
<dbReference type="STRING" id="53468.A0A158QUW6"/>
<dbReference type="InterPro" id="IPR050928">
    <property type="entry name" value="ATP-dep_Zn_Metalloprotease"/>
</dbReference>
<name>A0A158QUW6_MESCO</name>
<dbReference type="InterPro" id="IPR000642">
    <property type="entry name" value="Peptidase_M41"/>
</dbReference>
<keyword evidence="5" id="KW-0645">Protease</keyword>
<evidence type="ECO:0000313" key="20">
    <source>
        <dbReference type="Proteomes" id="UP000267029"/>
    </source>
</evidence>
<feature type="domain" description="AAA+ ATPase" evidence="18">
    <location>
        <begin position="327"/>
        <end position="470"/>
    </location>
</feature>
<evidence type="ECO:0000256" key="10">
    <source>
        <dbReference type="ARBA" id="ARBA00022833"/>
    </source>
</evidence>
<dbReference type="AlphaFoldDB" id="A0A158QUW6"/>
<evidence type="ECO:0000256" key="4">
    <source>
        <dbReference type="ARBA" id="ARBA00010550"/>
    </source>
</evidence>
<dbReference type="InterPro" id="IPR003960">
    <property type="entry name" value="ATPase_AAA_CS"/>
</dbReference>
<dbReference type="Gene3D" id="3.40.50.300">
    <property type="entry name" value="P-loop containing nucleotide triphosphate hydrolases"/>
    <property type="match status" value="1"/>
</dbReference>
<evidence type="ECO:0000256" key="11">
    <source>
        <dbReference type="ARBA" id="ARBA00022840"/>
    </source>
</evidence>
<dbReference type="GO" id="GO:0005524">
    <property type="term" value="F:ATP binding"/>
    <property type="evidence" value="ECO:0007669"/>
    <property type="project" value="UniProtKB-KW"/>
</dbReference>
<protein>
    <recommendedName>
        <fullName evidence="18">AAA+ ATPase domain-containing protein</fullName>
    </recommendedName>
</protein>
<dbReference type="OrthoDB" id="1413014at2759"/>
<keyword evidence="8" id="KW-0547">Nucleotide-binding</keyword>
<evidence type="ECO:0000256" key="2">
    <source>
        <dbReference type="ARBA" id="ARBA00004141"/>
    </source>
</evidence>
<dbReference type="InterPro" id="IPR041569">
    <property type="entry name" value="AAA_lid_3"/>
</dbReference>
<evidence type="ECO:0000256" key="1">
    <source>
        <dbReference type="ARBA" id="ARBA00001947"/>
    </source>
</evidence>
<comment type="similarity">
    <text evidence="3">In the C-terminal section; belongs to the peptidase M41 family.</text>
</comment>
<dbReference type="FunFam" id="3.40.50.300:FF:000277">
    <property type="entry name" value="ATP-dependent zinc metalloprotease FtsH"/>
    <property type="match status" value="1"/>
</dbReference>
<gene>
    <name evidence="19" type="ORF">MCOS_LOCUS6828</name>
</gene>
<evidence type="ECO:0000256" key="7">
    <source>
        <dbReference type="ARBA" id="ARBA00022723"/>
    </source>
</evidence>
<keyword evidence="10" id="KW-0862">Zinc</keyword>